<dbReference type="PROSITE" id="PS50883">
    <property type="entry name" value="EAL"/>
    <property type="match status" value="1"/>
</dbReference>
<feature type="domain" description="EAL" evidence="1">
    <location>
        <begin position="165"/>
        <end position="399"/>
    </location>
</feature>
<dbReference type="InterPro" id="IPR003018">
    <property type="entry name" value="GAF"/>
</dbReference>
<dbReference type="Gene3D" id="3.20.20.450">
    <property type="entry name" value="EAL domain"/>
    <property type="match status" value="1"/>
</dbReference>
<evidence type="ECO:0000313" key="2">
    <source>
        <dbReference type="EMBL" id="MBJ7550600.1"/>
    </source>
</evidence>
<dbReference type="PANTHER" id="PTHR33121">
    <property type="entry name" value="CYCLIC DI-GMP PHOSPHODIESTERASE PDEF"/>
    <property type="match status" value="1"/>
</dbReference>
<gene>
    <name evidence="2" type="ORF">JHD44_07905</name>
</gene>
<dbReference type="PANTHER" id="PTHR33121:SF76">
    <property type="entry name" value="SIGNALING PROTEIN"/>
    <property type="match status" value="1"/>
</dbReference>
<dbReference type="Gene3D" id="3.30.450.40">
    <property type="match status" value="1"/>
</dbReference>
<protein>
    <submittedName>
        <fullName evidence="2">EAL domain-containing protein</fullName>
    </submittedName>
</protein>
<sequence length="399" mass="45056">MQSFSDVELEGERLSIKTVLKQILHSARESLCMEFAFISEFKDGSRIFRLVDAENGLEEVLQIDHADDFEESYCSRVVDGRLPELMQNAIDFEEARALQVTHNLPVGAHISVPIFRDDGSVFGTFCCFSRQSNYHLTSKDLASLRSFSDLASELLRNSLVEDKTMLELKHRVLEIIENEAFHIVCQPIFDLEENRVTGYETLTRFSEQYSDFNTEEWFINAAKVGLTYELECVTGRKAFEMLEFVNSDQYLGINVSPETIMRCSSIVSMFGDHAERLVLEITEHEHIDDYVEVSNALQPLRELGLQIAVDDAGSGYASFRHILQLKPDVIKLDRSLISGIDTDSSQYALATAIVAFANETNAIIVAEGIETREELSCIQTLNIKLGQGYLLGRPAPLKR</sequence>
<dbReference type="CDD" id="cd01948">
    <property type="entry name" value="EAL"/>
    <property type="match status" value="1"/>
</dbReference>
<dbReference type="InterPro" id="IPR029016">
    <property type="entry name" value="GAF-like_dom_sf"/>
</dbReference>
<dbReference type="Pfam" id="PF13185">
    <property type="entry name" value="GAF_2"/>
    <property type="match status" value="1"/>
</dbReference>
<dbReference type="EMBL" id="JAEMUH010000006">
    <property type="protein sequence ID" value="MBJ7550600.1"/>
    <property type="molecule type" value="Genomic_DNA"/>
</dbReference>
<dbReference type="SMART" id="SM00052">
    <property type="entry name" value="EAL"/>
    <property type="match status" value="1"/>
</dbReference>
<dbReference type="Pfam" id="PF00563">
    <property type="entry name" value="EAL"/>
    <property type="match status" value="1"/>
</dbReference>
<keyword evidence="3" id="KW-1185">Reference proteome</keyword>
<dbReference type="SUPFAM" id="SSF141868">
    <property type="entry name" value="EAL domain-like"/>
    <property type="match status" value="1"/>
</dbReference>
<evidence type="ECO:0000313" key="3">
    <source>
        <dbReference type="Proteomes" id="UP000598488"/>
    </source>
</evidence>
<dbReference type="InterPro" id="IPR035919">
    <property type="entry name" value="EAL_sf"/>
</dbReference>
<dbReference type="Proteomes" id="UP000598488">
    <property type="component" value="Unassembled WGS sequence"/>
</dbReference>
<proteinExistence type="predicted"/>
<comment type="caution">
    <text evidence="2">The sequence shown here is derived from an EMBL/GenBank/DDBJ whole genome shotgun (WGS) entry which is preliminary data.</text>
</comment>
<accession>A0ABS0ZAB4</accession>
<organism evidence="2 3">
    <name type="scientific">Marinomonas ostreistagni</name>
    <dbReference type="NCBI Taxonomy" id="359209"/>
    <lineage>
        <taxon>Bacteria</taxon>
        <taxon>Pseudomonadati</taxon>
        <taxon>Pseudomonadota</taxon>
        <taxon>Gammaproteobacteria</taxon>
        <taxon>Oceanospirillales</taxon>
        <taxon>Oceanospirillaceae</taxon>
        <taxon>Marinomonas</taxon>
    </lineage>
</organism>
<name>A0ABS0ZAB4_9GAMM</name>
<evidence type="ECO:0000259" key="1">
    <source>
        <dbReference type="PROSITE" id="PS50883"/>
    </source>
</evidence>
<dbReference type="SMART" id="SM00065">
    <property type="entry name" value="GAF"/>
    <property type="match status" value="1"/>
</dbReference>
<dbReference type="RefSeq" id="WP_199462208.1">
    <property type="nucleotide sequence ID" value="NZ_JAEMUH010000006.1"/>
</dbReference>
<reference evidence="2 3" key="1">
    <citation type="submission" date="2020-12" db="EMBL/GenBank/DDBJ databases">
        <title>Comparative genome analysis of fungal antagonists Marinomonas ostreistagni 398 and M. spartinae 468.</title>
        <authorList>
            <person name="Fields J.L."/>
            <person name="Mavrodi O.V."/>
            <person name="Biber P.D."/>
            <person name="Indest K.J."/>
            <person name="Mavrodi D.V."/>
        </authorList>
    </citation>
    <scope>NUCLEOTIDE SEQUENCE [LARGE SCALE GENOMIC DNA]</scope>
    <source>
        <strain evidence="2 3">USM7</strain>
    </source>
</reference>
<dbReference type="InterPro" id="IPR050706">
    <property type="entry name" value="Cyclic-di-GMP_PDE-like"/>
</dbReference>
<dbReference type="InterPro" id="IPR001633">
    <property type="entry name" value="EAL_dom"/>
</dbReference>
<dbReference type="SUPFAM" id="SSF55781">
    <property type="entry name" value="GAF domain-like"/>
    <property type="match status" value="1"/>
</dbReference>